<proteinExistence type="predicted"/>
<accession>A0A9D1P996</accession>
<gene>
    <name evidence="2" type="ORF">IAA64_13100</name>
</gene>
<dbReference type="Proteomes" id="UP000886884">
    <property type="component" value="Unassembled WGS sequence"/>
</dbReference>
<comment type="caution">
    <text evidence="2">The sequence shown here is derived from an EMBL/GenBank/DDBJ whole genome shotgun (WGS) entry which is preliminary data.</text>
</comment>
<name>A0A9D1P996_9FIRM</name>
<dbReference type="Gene3D" id="2.120.10.10">
    <property type="match status" value="1"/>
</dbReference>
<dbReference type="InterPro" id="IPR011040">
    <property type="entry name" value="Sialidase"/>
</dbReference>
<dbReference type="AlphaFoldDB" id="A0A9D1P996"/>
<sequence>MAGIIDLNQIVRDGQLFAEHGYEPHIKAYIPTQWVSNHASNLIELKNGDILCCWFAGLSEGSADIKIALSRLDAGTNRWAEPQLVSDDYTRSEQNPSLFETPDGELWLIYTAQRSRGTMRVEEWYEKVRRGEEKGHFSMQETAQIRRRISRDGGRTWGEAEVLFDKPGSFCRHPILPLSNGEWIFPMWYSLGEEDANKPQYGRDYSAVQISSDQGATWHEYPVPGSVRRVHMSIVETAPGRLIAFFRSRSADRIYKSLSLDYGRTWTQPRATCLPNNNASIQAKKLSSGRIALVFNHYSAGDDPTAVCWPGRRSPVTIALTEDEGETFPYMRSIETGENFLAEGQQRLNRQYHYPSILQSRDGNLHISYTHHGRDCIFYHRIAEAWITGE</sequence>
<dbReference type="PANTHER" id="PTHR43752">
    <property type="entry name" value="BNR/ASP-BOX REPEAT FAMILY PROTEIN"/>
    <property type="match status" value="1"/>
</dbReference>
<dbReference type="CDD" id="cd15482">
    <property type="entry name" value="Sialidase_non-viral"/>
    <property type="match status" value="1"/>
</dbReference>
<evidence type="ECO:0000313" key="3">
    <source>
        <dbReference type="Proteomes" id="UP000886884"/>
    </source>
</evidence>
<evidence type="ECO:0000259" key="1">
    <source>
        <dbReference type="Pfam" id="PF13088"/>
    </source>
</evidence>
<dbReference type="InterPro" id="IPR036278">
    <property type="entry name" value="Sialidase_sf"/>
</dbReference>
<organism evidence="2 3">
    <name type="scientific">Candidatus Ornithocaccomicrobium faecavium</name>
    <dbReference type="NCBI Taxonomy" id="2840890"/>
    <lineage>
        <taxon>Bacteria</taxon>
        <taxon>Bacillati</taxon>
        <taxon>Bacillota</taxon>
        <taxon>Clostridia</taxon>
        <taxon>Candidatus Ornithocaccomicrobium</taxon>
    </lineage>
</organism>
<protein>
    <submittedName>
        <fullName evidence="2">Exo-alpha-sialidase</fullName>
    </submittedName>
</protein>
<reference evidence="2" key="2">
    <citation type="journal article" date="2021" name="PeerJ">
        <title>Extensive microbial diversity within the chicken gut microbiome revealed by metagenomics and culture.</title>
        <authorList>
            <person name="Gilroy R."/>
            <person name="Ravi A."/>
            <person name="Getino M."/>
            <person name="Pursley I."/>
            <person name="Horton D.L."/>
            <person name="Alikhan N.F."/>
            <person name="Baker D."/>
            <person name="Gharbi K."/>
            <person name="Hall N."/>
            <person name="Watson M."/>
            <person name="Adriaenssens E.M."/>
            <person name="Foster-Nyarko E."/>
            <person name="Jarju S."/>
            <person name="Secka A."/>
            <person name="Antonio M."/>
            <person name="Oren A."/>
            <person name="Chaudhuri R.R."/>
            <person name="La Ragione R."/>
            <person name="Hildebrand F."/>
            <person name="Pallen M.J."/>
        </authorList>
    </citation>
    <scope>NUCLEOTIDE SEQUENCE</scope>
    <source>
        <strain evidence="2">CHK183-6373</strain>
    </source>
</reference>
<dbReference type="EMBL" id="DVOT01000237">
    <property type="protein sequence ID" value="HIV28893.1"/>
    <property type="molecule type" value="Genomic_DNA"/>
</dbReference>
<feature type="domain" description="Sialidase" evidence="1">
    <location>
        <begin position="48"/>
        <end position="367"/>
    </location>
</feature>
<evidence type="ECO:0000313" key="2">
    <source>
        <dbReference type="EMBL" id="HIV28893.1"/>
    </source>
</evidence>
<reference evidence="2" key="1">
    <citation type="submission" date="2020-10" db="EMBL/GenBank/DDBJ databases">
        <authorList>
            <person name="Gilroy R."/>
        </authorList>
    </citation>
    <scope>NUCLEOTIDE SEQUENCE</scope>
    <source>
        <strain evidence="2">CHK183-6373</strain>
    </source>
</reference>
<dbReference type="SUPFAM" id="SSF50939">
    <property type="entry name" value="Sialidases"/>
    <property type="match status" value="1"/>
</dbReference>
<dbReference type="PANTHER" id="PTHR43752:SF2">
    <property type="entry name" value="BNR_ASP-BOX REPEAT FAMILY PROTEIN"/>
    <property type="match status" value="1"/>
</dbReference>
<dbReference type="Pfam" id="PF13088">
    <property type="entry name" value="BNR_2"/>
    <property type="match status" value="1"/>
</dbReference>